<organism evidence="2 3">
    <name type="scientific">Paenimyroides ceti</name>
    <dbReference type="NCBI Taxonomy" id="395087"/>
    <lineage>
        <taxon>Bacteria</taxon>
        <taxon>Pseudomonadati</taxon>
        <taxon>Bacteroidota</taxon>
        <taxon>Flavobacteriia</taxon>
        <taxon>Flavobacteriales</taxon>
        <taxon>Flavobacteriaceae</taxon>
        <taxon>Paenimyroides</taxon>
    </lineage>
</organism>
<dbReference type="EMBL" id="JAUFQU010000001">
    <property type="protein sequence ID" value="MDN3706027.1"/>
    <property type="molecule type" value="Genomic_DNA"/>
</dbReference>
<accession>A0ABT8CS26</accession>
<name>A0ABT8CS26_9FLAO</name>
<dbReference type="Proteomes" id="UP001242368">
    <property type="component" value="Unassembled WGS sequence"/>
</dbReference>
<gene>
    <name evidence="2" type="ORF">QW060_02650</name>
</gene>
<sequence length="80" mass="9431">MDLLLNDFSFGLYLHEYLLLIIVFCVIPFIWSSFLLIKNTNTPGIGKLLWLVSFLIFPVAVPLFYLLNYYFHQKRSLKSV</sequence>
<feature type="transmembrane region" description="Helical" evidence="1">
    <location>
        <begin position="12"/>
        <end position="36"/>
    </location>
</feature>
<reference evidence="3" key="1">
    <citation type="journal article" date="2019" name="Int. J. Syst. Evol. Microbiol.">
        <title>The Global Catalogue of Microorganisms (GCM) 10K type strain sequencing project: providing services to taxonomists for standard genome sequencing and annotation.</title>
        <authorList>
            <consortium name="The Broad Institute Genomics Platform"/>
            <consortium name="The Broad Institute Genome Sequencing Center for Infectious Disease"/>
            <person name="Wu L."/>
            <person name="Ma J."/>
        </authorList>
    </citation>
    <scope>NUCLEOTIDE SEQUENCE [LARGE SCALE GENOMIC DNA]</scope>
    <source>
        <strain evidence="3">CECT 7184</strain>
    </source>
</reference>
<feature type="transmembrane region" description="Helical" evidence="1">
    <location>
        <begin position="48"/>
        <end position="71"/>
    </location>
</feature>
<keyword evidence="1" id="KW-1133">Transmembrane helix</keyword>
<keyword evidence="3" id="KW-1185">Reference proteome</keyword>
<comment type="caution">
    <text evidence="2">The sequence shown here is derived from an EMBL/GenBank/DDBJ whole genome shotgun (WGS) entry which is preliminary data.</text>
</comment>
<evidence type="ECO:0008006" key="4">
    <source>
        <dbReference type="Google" id="ProtNLM"/>
    </source>
</evidence>
<proteinExistence type="predicted"/>
<protein>
    <recommendedName>
        <fullName evidence="4">Cardiolipin synthase N-terminal domain-containing protein</fullName>
    </recommendedName>
</protein>
<dbReference type="RefSeq" id="WP_290362164.1">
    <property type="nucleotide sequence ID" value="NZ_JAUFQU010000001.1"/>
</dbReference>
<keyword evidence="1" id="KW-0812">Transmembrane</keyword>
<evidence type="ECO:0000313" key="3">
    <source>
        <dbReference type="Proteomes" id="UP001242368"/>
    </source>
</evidence>
<evidence type="ECO:0000313" key="2">
    <source>
        <dbReference type="EMBL" id="MDN3706027.1"/>
    </source>
</evidence>
<evidence type="ECO:0000256" key="1">
    <source>
        <dbReference type="SAM" id="Phobius"/>
    </source>
</evidence>
<keyword evidence="1" id="KW-0472">Membrane</keyword>